<sequence length="151" mass="16440">MSAETFMREAIALARANVEAGGRPFGAVLVRDGQVLARGVNQIHESHDPSAHAELQAIRQASRLLGSPRLDGCEIYASGHPCPMCLAAMHLCGIRAAWFAYSNEDGEPYGLSTAALYAEMARPPQQQGLPLRALRPAGEDGLYRQWRQRQA</sequence>
<dbReference type="Gene3D" id="3.40.140.10">
    <property type="entry name" value="Cytidine Deaminase, domain 2"/>
    <property type="match status" value="1"/>
</dbReference>
<proteinExistence type="predicted"/>
<dbReference type="GO" id="GO:0047974">
    <property type="term" value="F:guanosine deaminase activity"/>
    <property type="evidence" value="ECO:0007669"/>
    <property type="project" value="TreeGrafter"/>
</dbReference>
<name>A0A2R3IMD9_9PSED</name>
<dbReference type="PROSITE" id="PS00903">
    <property type="entry name" value="CYT_DCMP_DEAMINASES_1"/>
    <property type="match status" value="1"/>
</dbReference>
<organism evidence="1 2">
    <name type="scientific">Pseudomonas paraeruginosa</name>
    <dbReference type="NCBI Taxonomy" id="2994495"/>
    <lineage>
        <taxon>Bacteria</taxon>
        <taxon>Pseudomonadati</taxon>
        <taxon>Pseudomonadota</taxon>
        <taxon>Gammaproteobacteria</taxon>
        <taxon>Pseudomonadales</taxon>
        <taxon>Pseudomonadaceae</taxon>
        <taxon>Pseudomonas</taxon>
    </lineage>
</organism>
<gene>
    <name evidence="1" type="ORF">CSB93_4026</name>
</gene>
<dbReference type="GO" id="GO:0006152">
    <property type="term" value="P:purine nucleoside catabolic process"/>
    <property type="evidence" value="ECO:0007669"/>
    <property type="project" value="TreeGrafter"/>
</dbReference>
<evidence type="ECO:0000313" key="2">
    <source>
        <dbReference type="Proteomes" id="UP000238390"/>
    </source>
</evidence>
<dbReference type="Proteomes" id="UP000238390">
    <property type="component" value="Chromosome"/>
</dbReference>
<dbReference type="RefSeq" id="WP_034080415.1">
    <property type="nucleotide sequence ID" value="NZ_CP020560.1"/>
</dbReference>
<dbReference type="AlphaFoldDB" id="A0A2R3IMD9"/>
<evidence type="ECO:0000313" key="1">
    <source>
        <dbReference type="EMBL" id="AVK03100.1"/>
    </source>
</evidence>
<keyword evidence="2" id="KW-1185">Reference proteome</keyword>
<dbReference type="EMBL" id="CP027169">
    <property type="protein sequence ID" value="AVK03100.1"/>
    <property type="molecule type" value="Genomic_DNA"/>
</dbReference>
<dbReference type="PANTHER" id="PTHR11079">
    <property type="entry name" value="CYTOSINE DEAMINASE FAMILY MEMBER"/>
    <property type="match status" value="1"/>
</dbReference>
<dbReference type="GO" id="GO:0008270">
    <property type="term" value="F:zinc ion binding"/>
    <property type="evidence" value="ECO:0007669"/>
    <property type="project" value="InterPro"/>
</dbReference>
<protein>
    <submittedName>
        <fullName evidence="1">Cytidine and deoxycytidylate deaminase zinc-binding region family protein</fullName>
    </submittedName>
</protein>
<accession>A0A2R3IMD9</accession>
<dbReference type="PROSITE" id="PS51747">
    <property type="entry name" value="CYT_DCMP_DEAMINASES_2"/>
    <property type="match status" value="1"/>
</dbReference>
<dbReference type="InterPro" id="IPR002125">
    <property type="entry name" value="CMP_dCMP_dom"/>
</dbReference>
<dbReference type="CDD" id="cd01285">
    <property type="entry name" value="nucleoside_deaminase"/>
    <property type="match status" value="1"/>
</dbReference>
<reference evidence="1 2" key="1">
    <citation type="submission" date="2018-02" db="EMBL/GenBank/DDBJ databases">
        <title>FDA/CDC Antimicrobial Resistant Isolate Bank Genome Sequencing.</title>
        <authorList>
            <person name="Benahmed F.H."/>
            <person name="Lutgring J.D."/>
            <person name="Yoo B."/>
            <person name="Machado M."/>
            <person name="Brown A."/>
            <person name="McAllister G."/>
            <person name="Perry A."/>
            <person name="Halpin A.L."/>
            <person name="Vavikolanu K."/>
            <person name="Ott S."/>
            <person name="Zhao X."/>
            <person name="Tallon L.J."/>
            <person name="Sadzewicz L."/>
            <person name="Aluvathingal J."/>
            <person name="Nadendla S."/>
            <person name="Voskania-kordi A."/>
            <person name="Simonyan V."/>
            <person name="Patel J."/>
            <person name="Shawar R.M."/>
        </authorList>
    </citation>
    <scope>NUCLEOTIDE SEQUENCE [LARGE SCALE GENOMIC DNA]</scope>
    <source>
        <strain evidence="1 2">AR_0356</strain>
    </source>
</reference>
<dbReference type="SUPFAM" id="SSF53927">
    <property type="entry name" value="Cytidine deaminase-like"/>
    <property type="match status" value="1"/>
</dbReference>
<dbReference type="Pfam" id="PF00383">
    <property type="entry name" value="dCMP_cyt_deam_1"/>
    <property type="match status" value="1"/>
</dbReference>
<dbReference type="InterPro" id="IPR016193">
    <property type="entry name" value="Cytidine_deaminase-like"/>
</dbReference>
<dbReference type="GeneID" id="77220986"/>
<dbReference type="InterPro" id="IPR016192">
    <property type="entry name" value="APOBEC/CMP_deaminase_Zn-bd"/>
</dbReference>
<dbReference type="PANTHER" id="PTHR11079:SF161">
    <property type="entry name" value="CMP_DCMP-TYPE DEAMINASE DOMAIN-CONTAINING PROTEIN"/>
    <property type="match status" value="1"/>
</dbReference>
<dbReference type="FunFam" id="3.40.140.10:FF:000051">
    <property type="entry name" value="Nucleoside deaminase"/>
    <property type="match status" value="1"/>
</dbReference>